<proteinExistence type="predicted"/>
<evidence type="ECO:0000256" key="1">
    <source>
        <dbReference type="SAM" id="MobiDB-lite"/>
    </source>
</evidence>
<reference evidence="2" key="1">
    <citation type="submission" date="2020-08" db="EMBL/GenBank/DDBJ databases">
        <title>Multicomponent nature underlies the extraordinary mechanical properties of spider dragline silk.</title>
        <authorList>
            <person name="Kono N."/>
            <person name="Nakamura H."/>
            <person name="Mori M."/>
            <person name="Yoshida Y."/>
            <person name="Ohtoshi R."/>
            <person name="Malay A.D."/>
            <person name="Moran D.A.P."/>
            <person name="Tomita M."/>
            <person name="Numata K."/>
            <person name="Arakawa K."/>
        </authorList>
    </citation>
    <scope>NUCLEOTIDE SEQUENCE</scope>
</reference>
<dbReference type="OrthoDB" id="6774481at2759"/>
<evidence type="ECO:0000313" key="3">
    <source>
        <dbReference type="Proteomes" id="UP000886998"/>
    </source>
</evidence>
<gene>
    <name evidence="2" type="ORF">TNIN_16011</name>
</gene>
<keyword evidence="3" id="KW-1185">Reference proteome</keyword>
<name>A0A8X7CHD4_9ARAC</name>
<organism evidence="2 3">
    <name type="scientific">Trichonephila inaurata madagascariensis</name>
    <dbReference type="NCBI Taxonomy" id="2747483"/>
    <lineage>
        <taxon>Eukaryota</taxon>
        <taxon>Metazoa</taxon>
        <taxon>Ecdysozoa</taxon>
        <taxon>Arthropoda</taxon>
        <taxon>Chelicerata</taxon>
        <taxon>Arachnida</taxon>
        <taxon>Araneae</taxon>
        <taxon>Araneomorphae</taxon>
        <taxon>Entelegynae</taxon>
        <taxon>Araneoidea</taxon>
        <taxon>Nephilidae</taxon>
        <taxon>Trichonephila</taxon>
        <taxon>Trichonephila inaurata</taxon>
    </lineage>
</organism>
<dbReference type="Proteomes" id="UP000886998">
    <property type="component" value="Unassembled WGS sequence"/>
</dbReference>
<sequence length="84" mass="9791">MESGFIEVEQRGKHKNHSRVDPAVKDSVVQFISSIPRVESAQTTREYIQSDRSLADIYRDFKDLRQENNLPFASESTFQRIFNV</sequence>
<dbReference type="AlphaFoldDB" id="A0A8X7CHD4"/>
<comment type="caution">
    <text evidence="2">The sequence shown here is derived from an EMBL/GenBank/DDBJ whole genome shotgun (WGS) entry which is preliminary data.</text>
</comment>
<evidence type="ECO:0000313" key="2">
    <source>
        <dbReference type="EMBL" id="GFY65915.1"/>
    </source>
</evidence>
<feature type="region of interest" description="Disordered" evidence="1">
    <location>
        <begin position="1"/>
        <end position="21"/>
    </location>
</feature>
<dbReference type="EMBL" id="BMAV01015755">
    <property type="protein sequence ID" value="GFY65915.1"/>
    <property type="molecule type" value="Genomic_DNA"/>
</dbReference>
<protein>
    <submittedName>
        <fullName evidence="2">Uncharacterized protein</fullName>
    </submittedName>
</protein>
<accession>A0A8X7CHD4</accession>